<dbReference type="InterPro" id="IPR014729">
    <property type="entry name" value="Rossmann-like_a/b/a_fold"/>
</dbReference>
<feature type="binding site" evidence="15">
    <location>
        <position position="796"/>
    </location>
    <ligand>
        <name>ATP</name>
        <dbReference type="ChEBI" id="CHEBI:30616"/>
    </ligand>
</feature>
<dbReference type="InterPro" id="IPR013155">
    <property type="entry name" value="M/V/L/I-tRNA-synth_anticd-bd"/>
</dbReference>
<comment type="caution">
    <text evidence="20">The sequence shown here is derived from an EMBL/GenBank/DDBJ whole genome shotgun (WGS) entry which is preliminary data.</text>
</comment>
<dbReference type="Gene3D" id="2.170.220.10">
    <property type="match status" value="1"/>
</dbReference>
<dbReference type="GO" id="GO:0000049">
    <property type="term" value="F:tRNA binding"/>
    <property type="evidence" value="ECO:0007669"/>
    <property type="project" value="InterPro"/>
</dbReference>
<comment type="catalytic activity">
    <reaction evidence="14 15">
        <text>tRNA(Ile) + L-isoleucine + ATP = L-isoleucyl-tRNA(Ile) + AMP + diphosphate</text>
        <dbReference type="Rhea" id="RHEA:11060"/>
        <dbReference type="Rhea" id="RHEA-COMP:9666"/>
        <dbReference type="Rhea" id="RHEA-COMP:9695"/>
        <dbReference type="ChEBI" id="CHEBI:30616"/>
        <dbReference type="ChEBI" id="CHEBI:33019"/>
        <dbReference type="ChEBI" id="CHEBI:58045"/>
        <dbReference type="ChEBI" id="CHEBI:78442"/>
        <dbReference type="ChEBI" id="CHEBI:78528"/>
        <dbReference type="ChEBI" id="CHEBI:456215"/>
        <dbReference type="EC" id="6.1.1.5"/>
    </reaction>
</comment>
<evidence type="ECO:0000256" key="5">
    <source>
        <dbReference type="ARBA" id="ARBA00022490"/>
    </source>
</evidence>
<evidence type="ECO:0000256" key="13">
    <source>
        <dbReference type="ARBA" id="ARBA00025217"/>
    </source>
</evidence>
<feature type="active site" description="Proton donor/acceptor" evidence="16">
    <location>
        <position position="577"/>
    </location>
</feature>
<keyword evidence="5 15" id="KW-0963">Cytoplasm</keyword>
<comment type="cofactor">
    <cofactor evidence="1 15">
        <name>Zn(2+)</name>
        <dbReference type="ChEBI" id="CHEBI:29105"/>
    </cofactor>
</comment>
<evidence type="ECO:0000256" key="10">
    <source>
        <dbReference type="ARBA" id="ARBA00022840"/>
    </source>
</evidence>
<dbReference type="Proteomes" id="UP000177043">
    <property type="component" value="Unassembled WGS sequence"/>
</dbReference>
<evidence type="ECO:0000256" key="2">
    <source>
        <dbReference type="ARBA" id="ARBA00004496"/>
    </source>
</evidence>
<keyword evidence="8 15" id="KW-0547">Nucleotide-binding</keyword>
<dbReference type="InterPro" id="IPR023586">
    <property type="entry name" value="Ile-tRNA-ligase_type2"/>
</dbReference>
<evidence type="ECO:0000256" key="17">
    <source>
        <dbReference type="PIRSR" id="PIRSR613078-2"/>
    </source>
</evidence>
<dbReference type="Pfam" id="PF00133">
    <property type="entry name" value="tRNA-synt_1"/>
    <property type="match status" value="2"/>
</dbReference>
<feature type="domain" description="Aminoacyl-tRNA synthetase class Ia" evidence="18">
    <location>
        <begin position="689"/>
        <end position="826"/>
    </location>
</feature>
<dbReference type="SMART" id="SM00855">
    <property type="entry name" value="PGAM"/>
    <property type="match status" value="1"/>
</dbReference>
<feature type="active site" description="Tele-phosphohistidine intermediate" evidence="16">
    <location>
        <position position="499"/>
    </location>
</feature>
<comment type="subcellular location">
    <subcellularLocation>
        <location evidence="2 15">Cytoplasm</location>
    </subcellularLocation>
</comment>
<evidence type="ECO:0000256" key="3">
    <source>
        <dbReference type="ARBA" id="ARBA00007078"/>
    </source>
</evidence>
<dbReference type="InterPro" id="IPR033709">
    <property type="entry name" value="Anticodon_Ile_ABEc"/>
</dbReference>
<dbReference type="GO" id="GO:0004822">
    <property type="term" value="F:isoleucine-tRNA ligase activity"/>
    <property type="evidence" value="ECO:0007669"/>
    <property type="project" value="UniProtKB-UniRule"/>
</dbReference>
<dbReference type="CDD" id="cd07067">
    <property type="entry name" value="HP_PGM_like"/>
    <property type="match status" value="1"/>
</dbReference>
<evidence type="ECO:0000259" key="19">
    <source>
        <dbReference type="Pfam" id="PF08264"/>
    </source>
</evidence>
<sequence>MSEEKNQPEKSETAKREEEILQFWQDNNIFKKSEEKDASEGEFVFYEGPPTANGRPGIHHLEARVFKDAIPRYKTMRGFRVRRRGGWDTHGLPVEIETEKKLGLKSKKEIESYGIGKFNDECKKSVWSYVDEWRSFTERIGYWVDLDNAYVTYKPEYMESVWNILATAHKRGLLYQDYRVVPWCTRCGTALSSHELAQGYAEVKDLSVYVKFELEDEPNTFMLAWTTTPWTLPGNVALAVGENIEYVKVKVGSEFLILAKNLAATVEGEVVEEFLGKGLIGKKYKPLWPFLVDKMSDEEKEKSFKIYPADFVTTEDGTGVVHTAVMYGQDDFELGTKFGLPKYHIVNDDGTFKPEAGFLAGRFVKDEDTTVEIIKDLAGRDILFKKEKHTHTYPHCWRCKTPLIYFARDSWYIAMSKLRDELVAENQNINWEPAHTKDGRFGEWLLGIKDWAISRERYWGTPLPVWRSEDKKEMIVVDSIETLRRHTKKSGNKYFIIRHGEAEHNAKGIIDANDENKWSLTAKGREQIKLAVNDLKDKNIDLVYSSPFVRTRETADILVAGLSIDKTEVVFDDRLKELDFGSLHGQEFSEFLKYEKENMLLFSDPLPGGESYLDAKRRFGKFIYELEEKVKGKNILIITHGIGAEVLMPVALGVNSEDSKKILDKVAPKVGEVNQIDFVPLPHNDNFEIDLHRPFIDEVVLISDKETELHRVSEVMDVWFDSGAMPFAQDHYPFENKEKLENGGYPADFISEAIDQTRGWFYTLHAVGALMGKGKAYKNVICLGLILDAEGKKMSKSVGNTVNPWEMIDKYGVDILRFWMYSVNQPGDAKNFDEKTVDEVNKKVFNLLKNVLNFYEMFKTGVEPLADFTDLPILDRWIVAKLDELKNGMTASLDRYDLFSATRLLREFVADLSQWYIRRSRDRFKDGGADALKAEATTRFVLLEISKLIAPFAPFFAEDLYQKLKTVGNPESVHLAEWPTAGVVDEKLLVDMEKTRSLVTITLELRAKSGIKVRQPLSELSLKENIDTEYFDIIKDEINVKQVTINTGQEEAVLLNIEITPELVEEGKVRELMREIQDLRKERGLLPSDRINLVIATAAAGQTIVEKFKAEILKTVGADSLSFAPAQSDREFEISF</sequence>
<dbReference type="InterPro" id="IPR009080">
    <property type="entry name" value="tRNAsynth_Ia_anticodon-bd"/>
</dbReference>
<gene>
    <name evidence="15" type="primary">ileS</name>
    <name evidence="20" type="ORF">A2571_01140</name>
</gene>
<organism evidence="20 21">
    <name type="scientific">Candidatus Vogelbacteria bacterium RIFOXYD1_FULL_44_32</name>
    <dbReference type="NCBI Taxonomy" id="1802438"/>
    <lineage>
        <taxon>Bacteria</taxon>
        <taxon>Candidatus Vogeliibacteriota</taxon>
    </lineage>
</organism>
<keyword evidence="11 15" id="KW-0648">Protein biosynthesis</keyword>
<evidence type="ECO:0000256" key="14">
    <source>
        <dbReference type="ARBA" id="ARBA00048359"/>
    </source>
</evidence>
<dbReference type="CDD" id="cd07961">
    <property type="entry name" value="Anticodon_Ia_Ile_ABEc"/>
    <property type="match status" value="1"/>
</dbReference>
<evidence type="ECO:0000259" key="18">
    <source>
        <dbReference type="Pfam" id="PF00133"/>
    </source>
</evidence>
<keyword evidence="6 15" id="KW-0436">Ligase</keyword>
<dbReference type="InterPro" id="IPR002300">
    <property type="entry name" value="aa-tRNA-synth_Ia"/>
</dbReference>
<dbReference type="GO" id="GO:0006428">
    <property type="term" value="P:isoleucyl-tRNA aminoacylation"/>
    <property type="evidence" value="ECO:0007669"/>
    <property type="project" value="UniProtKB-UniRule"/>
</dbReference>
<accession>A0A1G2QEG9</accession>
<dbReference type="HAMAP" id="MF_02003">
    <property type="entry name" value="Ile_tRNA_synth_type2"/>
    <property type="match status" value="1"/>
</dbReference>
<dbReference type="InterPro" id="IPR002301">
    <property type="entry name" value="Ile-tRNA-ligase"/>
</dbReference>
<dbReference type="PANTHER" id="PTHR42780">
    <property type="entry name" value="SOLEUCYL-TRNA SYNTHETASE"/>
    <property type="match status" value="1"/>
</dbReference>
<evidence type="ECO:0000256" key="16">
    <source>
        <dbReference type="PIRSR" id="PIRSR613078-1"/>
    </source>
</evidence>
<name>A0A1G2QEG9_9BACT</name>
<protein>
    <recommendedName>
        <fullName evidence="15">Isoleucine--tRNA ligase</fullName>
        <ecNumber evidence="15">6.1.1.5</ecNumber>
    </recommendedName>
    <alternativeName>
        <fullName evidence="15">Isoleucyl-tRNA synthetase</fullName>
        <shortName evidence="15">IleRS</shortName>
    </alternativeName>
</protein>
<dbReference type="InterPro" id="IPR013078">
    <property type="entry name" value="His_Pase_superF_clade-1"/>
</dbReference>
<dbReference type="PANTHER" id="PTHR42780:SF1">
    <property type="entry name" value="ISOLEUCINE--TRNA LIGASE, CYTOPLASMIC"/>
    <property type="match status" value="1"/>
</dbReference>
<dbReference type="Gene3D" id="3.40.50.620">
    <property type="entry name" value="HUPs"/>
    <property type="match status" value="2"/>
</dbReference>
<dbReference type="GO" id="GO:0008270">
    <property type="term" value="F:zinc ion binding"/>
    <property type="evidence" value="ECO:0007669"/>
    <property type="project" value="UniProtKB-UniRule"/>
</dbReference>
<dbReference type="InterPro" id="IPR029033">
    <property type="entry name" value="His_PPase_superfam"/>
</dbReference>
<dbReference type="PRINTS" id="PR00984">
    <property type="entry name" value="TRNASYNTHILE"/>
</dbReference>
<feature type="binding site" evidence="17">
    <location>
        <begin position="498"/>
        <end position="505"/>
    </location>
    <ligand>
        <name>substrate</name>
    </ligand>
</feature>
<dbReference type="FunFam" id="3.40.50.620:FF:000063">
    <property type="entry name" value="Isoleucine--tRNA ligase"/>
    <property type="match status" value="1"/>
</dbReference>
<feature type="domain" description="Aminoacyl-tRNA synthetase class Ia" evidence="18">
    <location>
        <begin position="20"/>
        <end position="489"/>
    </location>
</feature>
<keyword evidence="7 15" id="KW-0479">Metal-binding</keyword>
<dbReference type="EMBL" id="MHTJ01000002">
    <property type="protein sequence ID" value="OHA58964.1"/>
    <property type="molecule type" value="Genomic_DNA"/>
</dbReference>
<dbReference type="EC" id="6.1.1.5" evidence="15"/>
<feature type="binding site" evidence="17">
    <location>
        <position position="550"/>
    </location>
    <ligand>
        <name>substrate</name>
    </ligand>
</feature>
<feature type="short sequence motif" description="'HIGH' region" evidence="15">
    <location>
        <begin position="50"/>
        <end position="60"/>
    </location>
</feature>
<dbReference type="Pfam" id="PF00300">
    <property type="entry name" value="His_Phos_1"/>
    <property type="match status" value="1"/>
</dbReference>
<evidence type="ECO:0000256" key="12">
    <source>
        <dbReference type="ARBA" id="ARBA00023146"/>
    </source>
</evidence>
<dbReference type="SUPFAM" id="SSF50677">
    <property type="entry name" value="ValRS/IleRS/LeuRS editing domain"/>
    <property type="match status" value="1"/>
</dbReference>
<comment type="function">
    <text evidence="13 15">Catalyzes the attachment of isoleucine to tRNA(Ile). As IleRS can inadvertently accommodate and process structurally similar amino acids such as valine, to avoid such errors it has two additional distinct tRNA(Ile)-dependent editing activities. One activity is designated as 'pretransfer' editing and involves the hydrolysis of activated Val-AMP. The other activity is designated 'posttransfer' editing and involves deacylation of mischarged Val-tRNA(Ile).</text>
</comment>
<dbReference type="GO" id="GO:0002161">
    <property type="term" value="F:aminoacyl-tRNA deacylase activity"/>
    <property type="evidence" value="ECO:0007669"/>
    <property type="project" value="InterPro"/>
</dbReference>
<evidence type="ECO:0000256" key="8">
    <source>
        <dbReference type="ARBA" id="ARBA00022741"/>
    </source>
</evidence>
<evidence type="ECO:0000256" key="6">
    <source>
        <dbReference type="ARBA" id="ARBA00022598"/>
    </source>
</evidence>
<dbReference type="Gene3D" id="3.90.740.10">
    <property type="entry name" value="Valyl/Leucyl/Isoleucyl-tRNA synthetase, editing domain"/>
    <property type="match status" value="1"/>
</dbReference>
<evidence type="ECO:0000256" key="4">
    <source>
        <dbReference type="ARBA" id="ARBA00011245"/>
    </source>
</evidence>
<dbReference type="GO" id="GO:0005737">
    <property type="term" value="C:cytoplasm"/>
    <property type="evidence" value="ECO:0007669"/>
    <property type="project" value="UniProtKB-SubCell"/>
</dbReference>
<feature type="domain" description="Methionyl/Valyl/Leucyl/Isoleucyl-tRNA synthetase anticodon-binding" evidence="19">
    <location>
        <begin position="875"/>
        <end position="1018"/>
    </location>
</feature>
<dbReference type="SUPFAM" id="SSF52374">
    <property type="entry name" value="Nucleotidylyl transferase"/>
    <property type="match status" value="1"/>
</dbReference>
<dbReference type="SUPFAM" id="SSF53254">
    <property type="entry name" value="Phosphoglycerate mutase-like"/>
    <property type="match status" value="1"/>
</dbReference>
<comment type="subunit">
    <text evidence="4 15">Monomer.</text>
</comment>
<reference evidence="20 21" key="1">
    <citation type="journal article" date="2016" name="Nat. Commun.">
        <title>Thousands of microbial genomes shed light on interconnected biogeochemical processes in an aquifer system.</title>
        <authorList>
            <person name="Anantharaman K."/>
            <person name="Brown C.T."/>
            <person name="Hug L.A."/>
            <person name="Sharon I."/>
            <person name="Castelle C.J."/>
            <person name="Probst A.J."/>
            <person name="Thomas B.C."/>
            <person name="Singh A."/>
            <person name="Wilkins M.J."/>
            <person name="Karaoz U."/>
            <person name="Brodie E.L."/>
            <person name="Williams K.H."/>
            <person name="Hubbard S.S."/>
            <person name="Banfield J.F."/>
        </authorList>
    </citation>
    <scope>NUCLEOTIDE SEQUENCE [LARGE SCALE GENOMIC DNA]</scope>
</reference>
<dbReference type="Gene3D" id="1.10.730.10">
    <property type="entry name" value="Isoleucyl-tRNA Synthetase, Domain 1"/>
    <property type="match status" value="1"/>
</dbReference>
<dbReference type="Gene3D" id="3.40.50.1240">
    <property type="entry name" value="Phosphoglycerate mutase-like"/>
    <property type="match status" value="1"/>
</dbReference>
<evidence type="ECO:0000256" key="7">
    <source>
        <dbReference type="ARBA" id="ARBA00022723"/>
    </source>
</evidence>
<dbReference type="Pfam" id="PF08264">
    <property type="entry name" value="Anticodon_1"/>
    <property type="match status" value="1"/>
</dbReference>
<dbReference type="Pfam" id="PF19302">
    <property type="entry name" value="DUF5915"/>
    <property type="match status" value="1"/>
</dbReference>
<proteinExistence type="inferred from homology"/>
<keyword evidence="9 15" id="KW-0862">Zinc</keyword>
<evidence type="ECO:0000256" key="9">
    <source>
        <dbReference type="ARBA" id="ARBA00022833"/>
    </source>
</evidence>
<dbReference type="AlphaFoldDB" id="A0A1G2QEG9"/>
<evidence type="ECO:0000256" key="15">
    <source>
        <dbReference type="HAMAP-Rule" id="MF_02003"/>
    </source>
</evidence>
<dbReference type="InterPro" id="IPR009008">
    <property type="entry name" value="Val/Leu/Ile-tRNA-synth_edit"/>
</dbReference>
<keyword evidence="10 15" id="KW-0067">ATP-binding</keyword>
<keyword evidence="12 15" id="KW-0030">Aminoacyl-tRNA synthetase</keyword>
<feature type="short sequence motif" description="'KMSKS' region" evidence="15">
    <location>
        <begin position="793"/>
        <end position="797"/>
    </location>
</feature>
<evidence type="ECO:0000313" key="21">
    <source>
        <dbReference type="Proteomes" id="UP000177043"/>
    </source>
</evidence>
<dbReference type="STRING" id="1802438.A2571_01140"/>
<evidence type="ECO:0000313" key="20">
    <source>
        <dbReference type="EMBL" id="OHA58964.1"/>
    </source>
</evidence>
<dbReference type="GO" id="GO:0005524">
    <property type="term" value="F:ATP binding"/>
    <property type="evidence" value="ECO:0007669"/>
    <property type="project" value="UniProtKB-UniRule"/>
</dbReference>
<comment type="domain">
    <text evidence="15">IleRS has two distinct active sites: one for aminoacylation and one for editing. The misactivated valine is translocated from the active site to the editing site, which sterically excludes the correctly activated isoleucine. The single editing site contains two valyl binding pockets, one specific for each substrate (Val-AMP or Val-tRNA(Ile)).</text>
</comment>
<dbReference type="SUPFAM" id="SSF47323">
    <property type="entry name" value="Anticodon-binding domain of a subclass of class I aminoacyl-tRNA synthetases"/>
    <property type="match status" value="1"/>
</dbReference>
<evidence type="ECO:0000256" key="11">
    <source>
        <dbReference type="ARBA" id="ARBA00022917"/>
    </source>
</evidence>
<evidence type="ECO:0000256" key="1">
    <source>
        <dbReference type="ARBA" id="ARBA00001947"/>
    </source>
</evidence>
<comment type="similarity">
    <text evidence="3 15">Belongs to the class-I aminoacyl-tRNA synthetase family. IleS type 2 subfamily.</text>
</comment>